<gene>
    <name evidence="2" type="ORF">TPAB3V08_LOCUS7503</name>
</gene>
<evidence type="ECO:0000313" key="3">
    <source>
        <dbReference type="Proteomes" id="UP001153148"/>
    </source>
</evidence>
<evidence type="ECO:0008006" key="4">
    <source>
        <dbReference type="Google" id="ProtNLM"/>
    </source>
</evidence>
<accession>A0ABN7P1E4</accession>
<sequence>MQTESSPGSILAPVQLCNTCHIPRRAWHVTRTMGLGVISGLYTTRMKYQNDGRRMLNVSLSKCTIPCSLNMADKLPVNTNKSQRTSASSSGLDLV</sequence>
<name>A0ABN7P1E4_TIMPD</name>
<organism evidence="2 3">
    <name type="scientific">Timema podura</name>
    <name type="common">Walking stick</name>
    <dbReference type="NCBI Taxonomy" id="61482"/>
    <lineage>
        <taxon>Eukaryota</taxon>
        <taxon>Metazoa</taxon>
        <taxon>Ecdysozoa</taxon>
        <taxon>Arthropoda</taxon>
        <taxon>Hexapoda</taxon>
        <taxon>Insecta</taxon>
        <taxon>Pterygota</taxon>
        <taxon>Neoptera</taxon>
        <taxon>Polyneoptera</taxon>
        <taxon>Phasmatodea</taxon>
        <taxon>Timematodea</taxon>
        <taxon>Timematoidea</taxon>
        <taxon>Timematidae</taxon>
        <taxon>Timema</taxon>
    </lineage>
</organism>
<feature type="region of interest" description="Disordered" evidence="1">
    <location>
        <begin position="76"/>
        <end position="95"/>
    </location>
</feature>
<comment type="caution">
    <text evidence="2">The sequence shown here is derived from an EMBL/GenBank/DDBJ whole genome shotgun (WGS) entry which is preliminary data.</text>
</comment>
<feature type="compositionally biased region" description="Polar residues" evidence="1">
    <location>
        <begin position="77"/>
        <end position="95"/>
    </location>
</feature>
<evidence type="ECO:0000256" key="1">
    <source>
        <dbReference type="SAM" id="MobiDB-lite"/>
    </source>
</evidence>
<dbReference type="Proteomes" id="UP001153148">
    <property type="component" value="Unassembled WGS sequence"/>
</dbReference>
<reference evidence="2" key="1">
    <citation type="submission" date="2021-03" db="EMBL/GenBank/DDBJ databases">
        <authorList>
            <person name="Tran Van P."/>
        </authorList>
    </citation>
    <scope>NUCLEOTIDE SEQUENCE</scope>
</reference>
<evidence type="ECO:0000313" key="2">
    <source>
        <dbReference type="EMBL" id="CAG2060547.1"/>
    </source>
</evidence>
<dbReference type="EMBL" id="CAJPIN010012715">
    <property type="protein sequence ID" value="CAG2060547.1"/>
    <property type="molecule type" value="Genomic_DNA"/>
</dbReference>
<keyword evidence="3" id="KW-1185">Reference proteome</keyword>
<protein>
    <recommendedName>
        <fullName evidence="4">DUF5641 domain-containing protein</fullName>
    </recommendedName>
</protein>
<proteinExistence type="predicted"/>